<dbReference type="eggNOG" id="ENOG5033D9G">
    <property type="taxonomic scope" value="Bacteria"/>
</dbReference>
<dbReference type="EMBL" id="HG322950">
    <property type="protein sequence ID" value="CDF84858.1"/>
    <property type="molecule type" value="Genomic_DNA"/>
</dbReference>
<dbReference type="KEGG" id="pkc:PKB_3515"/>
<evidence type="ECO:0000256" key="1">
    <source>
        <dbReference type="SAM" id="MobiDB-lite"/>
    </source>
</evidence>
<sequence>MRPLLLLSTLLACLVAQAAPMPFYLWQSRLNGKLTCSQTSPGDGWSKLSGPFSDAGCRQPLHTGPSTKGLAVPKGM</sequence>
<feature type="signal peptide" evidence="2">
    <location>
        <begin position="1"/>
        <end position="18"/>
    </location>
</feature>
<accession>A0A024HK86</accession>
<name>A0A024HK86_PSEKB</name>
<keyword evidence="2" id="KW-0732">Signal</keyword>
<feature type="chain" id="PRO_5001533321" evidence="2">
    <location>
        <begin position="19"/>
        <end position="76"/>
    </location>
</feature>
<evidence type="ECO:0000313" key="4">
    <source>
        <dbReference type="Proteomes" id="UP000025241"/>
    </source>
</evidence>
<organism evidence="3 4">
    <name type="scientific">Pseudomonas knackmussii (strain DSM 6978 / CCUG 54928 / LMG 23759 / B13)</name>
    <dbReference type="NCBI Taxonomy" id="1301098"/>
    <lineage>
        <taxon>Bacteria</taxon>
        <taxon>Pseudomonadati</taxon>
        <taxon>Pseudomonadota</taxon>
        <taxon>Gammaproteobacteria</taxon>
        <taxon>Pseudomonadales</taxon>
        <taxon>Pseudomonadaceae</taxon>
        <taxon>Pseudomonas</taxon>
    </lineage>
</organism>
<protein>
    <submittedName>
        <fullName evidence="3">Hypothetical secreted protein</fullName>
    </submittedName>
</protein>
<reference evidence="3 4" key="2">
    <citation type="submission" date="2014-05" db="EMBL/GenBank/DDBJ databases">
        <title>Genome sequence of the 3-chlorobenzoate degrading bacterium Pseudomonas knackmussii B13 shows multiple evidence for horizontal gene transfer.</title>
        <authorList>
            <person name="Miyazaki R."/>
            <person name="Bertelli C."/>
            <person name="Falquet L."/>
            <person name="Robinson-Rechavi M."/>
            <person name="Gharib W."/>
            <person name="Roy S."/>
            <person name="Van der Meer J.R."/>
        </authorList>
    </citation>
    <scope>NUCLEOTIDE SEQUENCE [LARGE SCALE GENOMIC DNA]</scope>
    <source>
        <strain evidence="3 4">B13</strain>
    </source>
</reference>
<dbReference type="OrthoDB" id="6089671at2"/>
<dbReference type="HOGENOM" id="CLU_176013_1_1_6"/>
<dbReference type="PATRIC" id="fig|1301098.3.peg.3535"/>
<proteinExistence type="predicted"/>
<reference evidence="3 4" key="1">
    <citation type="submission" date="2013-03" db="EMBL/GenBank/DDBJ databases">
        <authorList>
            <person name="Linke B."/>
        </authorList>
    </citation>
    <scope>NUCLEOTIDE SEQUENCE [LARGE SCALE GENOMIC DNA]</scope>
    <source>
        <strain evidence="3 4">B13</strain>
    </source>
</reference>
<dbReference type="Proteomes" id="UP000025241">
    <property type="component" value="Chromosome I"/>
</dbReference>
<gene>
    <name evidence="3" type="ORF">PKB_3515</name>
</gene>
<feature type="region of interest" description="Disordered" evidence="1">
    <location>
        <begin position="57"/>
        <end position="76"/>
    </location>
</feature>
<evidence type="ECO:0000256" key="2">
    <source>
        <dbReference type="SAM" id="SignalP"/>
    </source>
</evidence>
<dbReference type="RefSeq" id="WP_043253352.1">
    <property type="nucleotide sequence ID" value="NZ_HG322950.1"/>
</dbReference>
<keyword evidence="4" id="KW-1185">Reference proteome</keyword>
<dbReference type="AlphaFoldDB" id="A0A024HK86"/>
<evidence type="ECO:0000313" key="3">
    <source>
        <dbReference type="EMBL" id="CDF84858.1"/>
    </source>
</evidence>